<evidence type="ECO:0000313" key="3">
    <source>
        <dbReference type="WBParaSite" id="PSAMB.scaffold4699size13810.g24990.t1"/>
    </source>
</evidence>
<evidence type="ECO:0000313" key="2">
    <source>
        <dbReference type="Proteomes" id="UP000887566"/>
    </source>
</evidence>
<keyword evidence="2" id="KW-1185">Reference proteome</keyword>
<dbReference type="Proteomes" id="UP000887566">
    <property type="component" value="Unplaced"/>
</dbReference>
<dbReference type="WBParaSite" id="PSAMB.scaffold4699size13810.g24990.t1">
    <property type="protein sequence ID" value="PSAMB.scaffold4699size13810.g24990.t1"/>
    <property type="gene ID" value="PSAMB.scaffold4699size13810.g24990"/>
</dbReference>
<sequence>MYTWKQKKPELGVQEYNALLNSRRDEMLETEQTDASFVQEWIALTEERDLAVRTIHLEAMRKEMDHTLQQLHYWMQSALTRQTDKDCDLLPADLRGTVMECYSRVHKYLVTLRGVQLSSTSGGDHERDAPDGESQPTPSDRSADSKLCHSSDSSASLLEPVTPFDEQSIVSDATFESALSNNSQQIGIGGRYFPTAFSQRFILAQRLSTTLEISEPSSILDDSTLSNEYD</sequence>
<feature type="region of interest" description="Disordered" evidence="1">
    <location>
        <begin position="118"/>
        <end position="159"/>
    </location>
</feature>
<dbReference type="AlphaFoldDB" id="A0A914WPQ8"/>
<name>A0A914WPQ8_9BILA</name>
<organism evidence="2 3">
    <name type="scientific">Plectus sambesii</name>
    <dbReference type="NCBI Taxonomy" id="2011161"/>
    <lineage>
        <taxon>Eukaryota</taxon>
        <taxon>Metazoa</taxon>
        <taxon>Ecdysozoa</taxon>
        <taxon>Nematoda</taxon>
        <taxon>Chromadorea</taxon>
        <taxon>Plectida</taxon>
        <taxon>Plectina</taxon>
        <taxon>Plectoidea</taxon>
        <taxon>Plectidae</taxon>
        <taxon>Plectus</taxon>
    </lineage>
</organism>
<protein>
    <submittedName>
        <fullName evidence="3">Uncharacterized protein</fullName>
    </submittedName>
</protein>
<reference evidence="3" key="1">
    <citation type="submission" date="2022-11" db="UniProtKB">
        <authorList>
            <consortium name="WormBaseParasite"/>
        </authorList>
    </citation>
    <scope>IDENTIFICATION</scope>
</reference>
<accession>A0A914WPQ8</accession>
<proteinExistence type="predicted"/>
<evidence type="ECO:0000256" key="1">
    <source>
        <dbReference type="SAM" id="MobiDB-lite"/>
    </source>
</evidence>